<keyword evidence="2" id="KW-0413">Isomerase</keyword>
<dbReference type="RefSeq" id="WP_091933932.1">
    <property type="nucleotide sequence ID" value="NZ_FNCY01000002.1"/>
</dbReference>
<dbReference type="AlphaFoldDB" id="A0A1G7XSD5"/>
<dbReference type="Gene3D" id="3.20.20.150">
    <property type="entry name" value="Divalent-metal-dependent TIM barrel enzymes"/>
    <property type="match status" value="1"/>
</dbReference>
<dbReference type="SUPFAM" id="SSF51658">
    <property type="entry name" value="Xylose isomerase-like"/>
    <property type="match status" value="1"/>
</dbReference>
<evidence type="ECO:0000313" key="3">
    <source>
        <dbReference type="Proteomes" id="UP000198607"/>
    </source>
</evidence>
<dbReference type="OrthoDB" id="9815124at2"/>
<dbReference type="Pfam" id="PF01261">
    <property type="entry name" value="AP_endonuc_2"/>
    <property type="match status" value="1"/>
</dbReference>
<evidence type="ECO:0000259" key="1">
    <source>
        <dbReference type="Pfam" id="PF01261"/>
    </source>
</evidence>
<dbReference type="InterPro" id="IPR036237">
    <property type="entry name" value="Xyl_isomerase-like_sf"/>
</dbReference>
<proteinExistence type="predicted"/>
<dbReference type="GO" id="GO:0016853">
    <property type="term" value="F:isomerase activity"/>
    <property type="evidence" value="ECO:0007669"/>
    <property type="project" value="UniProtKB-KW"/>
</dbReference>
<gene>
    <name evidence="2" type="ORF">SAMN05660652_00783</name>
</gene>
<accession>A0A1G7XSD5</accession>
<sequence>MRLSGFADEAANGIDGQIEATLALGWRHIEARSIDGTNIHDLPEDKFDAVCKKLDEAGIRINCFGSTIANWSKKLDEPFADTLATVDRAIHRMQVLDVPFVRIMSYAIRLDDSGRALADQHKEERFRRLREICARFLAAGITPVHENCMNFGGMSWQHSLEMLEAVPGLKLVFDTGNPGITPDFRKSFPYPNQDIQESYHHLREHIVHVHIKDGVRDPQTGKETYFFPDEGVCQVPSIVEDLLRTGYDGDFSIEPHMAVVFHDAHVSASERARFDNYVDYGKRFERLLERARSNARA</sequence>
<organism evidence="2 3">
    <name type="scientific">Propionivibrio dicarboxylicus</name>
    <dbReference type="NCBI Taxonomy" id="83767"/>
    <lineage>
        <taxon>Bacteria</taxon>
        <taxon>Pseudomonadati</taxon>
        <taxon>Pseudomonadota</taxon>
        <taxon>Betaproteobacteria</taxon>
        <taxon>Rhodocyclales</taxon>
        <taxon>Rhodocyclaceae</taxon>
        <taxon>Propionivibrio</taxon>
    </lineage>
</organism>
<dbReference type="EMBL" id="FNCY01000002">
    <property type="protein sequence ID" value="SDG87129.1"/>
    <property type="molecule type" value="Genomic_DNA"/>
</dbReference>
<dbReference type="InterPro" id="IPR050312">
    <property type="entry name" value="IolE/XylAMocC-like"/>
</dbReference>
<dbReference type="PANTHER" id="PTHR12110">
    <property type="entry name" value="HYDROXYPYRUVATE ISOMERASE"/>
    <property type="match status" value="1"/>
</dbReference>
<evidence type="ECO:0000313" key="2">
    <source>
        <dbReference type="EMBL" id="SDG87129.1"/>
    </source>
</evidence>
<dbReference type="Proteomes" id="UP000198607">
    <property type="component" value="Unassembled WGS sequence"/>
</dbReference>
<feature type="domain" description="Xylose isomerase-like TIM barrel" evidence="1">
    <location>
        <begin position="19"/>
        <end position="256"/>
    </location>
</feature>
<protein>
    <submittedName>
        <fullName evidence="2">Sugar phosphate isomerase/epimerase</fullName>
    </submittedName>
</protein>
<reference evidence="2 3" key="1">
    <citation type="submission" date="2016-10" db="EMBL/GenBank/DDBJ databases">
        <authorList>
            <person name="de Groot N.N."/>
        </authorList>
    </citation>
    <scope>NUCLEOTIDE SEQUENCE [LARGE SCALE GENOMIC DNA]</scope>
    <source>
        <strain evidence="2 3">DSM 5885</strain>
    </source>
</reference>
<name>A0A1G7XSD5_9RHOO</name>
<keyword evidence="3" id="KW-1185">Reference proteome</keyword>
<dbReference type="STRING" id="83767.SAMN05660652_00783"/>
<dbReference type="InterPro" id="IPR013022">
    <property type="entry name" value="Xyl_isomerase-like_TIM-brl"/>
</dbReference>